<evidence type="ECO:0000313" key="3">
    <source>
        <dbReference type="Proteomes" id="UP000180166"/>
    </source>
</evidence>
<feature type="region of interest" description="Disordered" evidence="1">
    <location>
        <begin position="1"/>
        <end position="21"/>
    </location>
</feature>
<dbReference type="GO" id="GO:0003985">
    <property type="term" value="F:acetyl-CoA C-acetyltransferase activity"/>
    <property type="evidence" value="ECO:0007669"/>
    <property type="project" value="UniProtKB-EC"/>
</dbReference>
<sequence>MNSVSRSDSHRGGGGATGGRNNATDIAVVGFAHAPHVPETFGTTNGVEMLAPLFQELHAKLGTTVADIDFWCSGSSDYLAGRAFSFISAIDSIGAVPPINESHVEMDAAWALYEAWVKLRSEQAKTALVYGFGKSSAGTLRQILALQTDPYLVAPLWPDSVSIAGLQARAGLDAGKWTEADMAAVAARSTGGDAEKYLAAAKVADPFRAHDIAPITDGAAAIVLAVGDRARELCARPAWLTGIAHYIDSPVLGARDLTVSASAKQAADAVTGGDASGFDVAELHAQYSHEELILKQAIGLNGNTRINPSGGPLSGNPMFATGLERIGFAATEIFNGNANRALAHASSGPALQQNLVATLEAK</sequence>
<dbReference type="EMBL" id="CP017839">
    <property type="protein sequence ID" value="APA95376.1"/>
    <property type="molecule type" value="Genomic_DNA"/>
</dbReference>
<keyword evidence="2" id="KW-0808">Transferase</keyword>
<reference evidence="2 3" key="1">
    <citation type="submission" date="2016-10" db="EMBL/GenBank/DDBJ databases">
        <title>Genome sequence of Nocardia seriolae strain EM150506, isolated from Anguila japonica.</title>
        <authorList>
            <person name="Han H.-J."/>
        </authorList>
    </citation>
    <scope>NUCLEOTIDE SEQUENCE [LARGE SCALE GENOMIC DNA]</scope>
    <source>
        <strain evidence="2 3">EM150506</strain>
    </source>
</reference>
<gene>
    <name evidence="2" type="ORF">NS506_01303</name>
</gene>
<dbReference type="NCBIfam" id="NF005924">
    <property type="entry name" value="PRK07937.1"/>
    <property type="match status" value="1"/>
</dbReference>
<dbReference type="AlphaFoldDB" id="A0ABC8AMF9"/>
<dbReference type="PANTHER" id="PTHR42870:SF6">
    <property type="entry name" value="ACETYL-COA C-ACYLTRANSFERASE"/>
    <property type="match status" value="1"/>
</dbReference>
<proteinExistence type="predicted"/>
<name>A0ABC8AMF9_9NOCA</name>
<dbReference type="Gene3D" id="3.40.47.10">
    <property type="match status" value="1"/>
</dbReference>
<dbReference type="SUPFAM" id="SSF53901">
    <property type="entry name" value="Thiolase-like"/>
    <property type="match status" value="2"/>
</dbReference>
<dbReference type="RefSeq" id="WP_083414819.1">
    <property type="nucleotide sequence ID" value="NZ_CP017839.1"/>
</dbReference>
<dbReference type="InterPro" id="IPR016039">
    <property type="entry name" value="Thiolase-like"/>
</dbReference>
<accession>A0ABC8AMF9</accession>
<dbReference type="KEGG" id="nsr:NS506_01303"/>
<dbReference type="PANTHER" id="PTHR42870">
    <property type="entry name" value="ACETYL-COA C-ACETYLTRANSFERASE"/>
    <property type="match status" value="1"/>
</dbReference>
<dbReference type="Proteomes" id="UP000180166">
    <property type="component" value="Chromosome"/>
</dbReference>
<organism evidence="2 3">
    <name type="scientific">Nocardia seriolae</name>
    <dbReference type="NCBI Taxonomy" id="37332"/>
    <lineage>
        <taxon>Bacteria</taxon>
        <taxon>Bacillati</taxon>
        <taxon>Actinomycetota</taxon>
        <taxon>Actinomycetes</taxon>
        <taxon>Mycobacteriales</taxon>
        <taxon>Nocardiaceae</taxon>
        <taxon>Nocardia</taxon>
    </lineage>
</organism>
<keyword evidence="2" id="KW-0012">Acyltransferase</keyword>
<evidence type="ECO:0000313" key="2">
    <source>
        <dbReference type="EMBL" id="APA95376.1"/>
    </source>
</evidence>
<dbReference type="EC" id="2.3.1.9" evidence="2"/>
<evidence type="ECO:0000256" key="1">
    <source>
        <dbReference type="SAM" id="MobiDB-lite"/>
    </source>
</evidence>
<protein>
    <submittedName>
        <fullName evidence="2">Acetyl-CoA C-acetyltransferase</fullName>
        <ecNumber evidence="2">2.3.1.9</ecNumber>
    </submittedName>
</protein>